<organism evidence="2">
    <name type="scientific">uncultured Caudovirales phage</name>
    <dbReference type="NCBI Taxonomy" id="2100421"/>
    <lineage>
        <taxon>Viruses</taxon>
        <taxon>Duplodnaviria</taxon>
        <taxon>Heunggongvirae</taxon>
        <taxon>Uroviricota</taxon>
        <taxon>Caudoviricetes</taxon>
        <taxon>Peduoviridae</taxon>
        <taxon>Maltschvirus</taxon>
        <taxon>Maltschvirus maltsch</taxon>
    </lineage>
</organism>
<feature type="compositionally biased region" description="Polar residues" evidence="1">
    <location>
        <begin position="412"/>
        <end position="428"/>
    </location>
</feature>
<protein>
    <submittedName>
        <fullName evidence="2">Uncharacterized protein</fullName>
    </submittedName>
</protein>
<reference evidence="2" key="1">
    <citation type="submission" date="2020-04" db="EMBL/GenBank/DDBJ databases">
        <authorList>
            <person name="Chiriac C."/>
            <person name="Salcher M."/>
            <person name="Ghai R."/>
            <person name="Kavagutti S V."/>
        </authorList>
    </citation>
    <scope>NUCLEOTIDE SEQUENCE</scope>
</reference>
<evidence type="ECO:0000256" key="1">
    <source>
        <dbReference type="SAM" id="MobiDB-lite"/>
    </source>
</evidence>
<accession>A0A6J5NX59</accession>
<gene>
    <name evidence="2" type="ORF">UFOVP724_1</name>
</gene>
<evidence type="ECO:0000313" key="2">
    <source>
        <dbReference type="EMBL" id="CAB4159824.1"/>
    </source>
</evidence>
<feature type="non-terminal residue" evidence="2">
    <location>
        <position position="463"/>
    </location>
</feature>
<dbReference type="EMBL" id="LR796696">
    <property type="protein sequence ID" value="CAB4159824.1"/>
    <property type="molecule type" value="Genomic_DNA"/>
</dbReference>
<name>A0A6J5NX59_9CAUD</name>
<proteinExistence type="predicted"/>
<sequence>MSDYSFSFSGSDCHTFVSFMSPSLYGENSIATKVKLDCINTISISVHEQRTPVRRLGHSGVVGFAGSVRTVAGSIIMTIVKDNPFNELITKSDIRRQWGARITSNDSGSEIYKDIKHPYNYKGYSNSYEYLRTNNSPQANFKIQNLTTLPAMKFRMEFVSEYYRAKKQPYSSPTSKSEEPPLLRVMELHNVFIISENVVTSVNNMVTELVLQYVASDYVEFTEELTPQQVAQAQKNQVAPAPVVKGTKKEQPAIEEQKTIKPIVPAPPAVQNVPIVQDQNGKPTIASSQVLDDILNNIKSLTSPPKVNNSDTTSQAIPSTTPEILPAVSKLNTPTNINTGSVIASAKASNPSIDNKVAIFDKDIIEKIKSNKYNADEEIAKNLKDKDLKLPISELFQVESAFDYNSFKSNNFPDKLASNNPDPNNQPDLTKENPLFAIAALSEDPTSKIKEYGYRKYTNEDKY</sequence>
<feature type="region of interest" description="Disordered" evidence="1">
    <location>
        <begin position="412"/>
        <end position="433"/>
    </location>
</feature>